<dbReference type="InterPro" id="IPR027417">
    <property type="entry name" value="P-loop_NTPase"/>
</dbReference>
<dbReference type="Proteomes" id="UP000244803">
    <property type="component" value="Chromosome 4"/>
</dbReference>
<accession>A0A976M6F8</accession>
<evidence type="ECO:0000313" key="1">
    <source>
        <dbReference type="EMBL" id="UKJ89326.1"/>
    </source>
</evidence>
<dbReference type="EMBL" id="CP056067">
    <property type="protein sequence ID" value="UKJ89326.1"/>
    <property type="molecule type" value="Genomic_DNA"/>
</dbReference>
<evidence type="ECO:0000313" key="2">
    <source>
        <dbReference type="Proteomes" id="UP000244803"/>
    </source>
</evidence>
<proteinExistence type="predicted"/>
<dbReference type="OrthoDB" id="4865934at2759"/>
<protein>
    <submittedName>
        <fullName evidence="1">Uncharacterized protein</fullName>
    </submittedName>
</protein>
<organism evidence="1 2">
    <name type="scientific">Theileria orientalis</name>
    <dbReference type="NCBI Taxonomy" id="68886"/>
    <lineage>
        <taxon>Eukaryota</taxon>
        <taxon>Sar</taxon>
        <taxon>Alveolata</taxon>
        <taxon>Apicomplexa</taxon>
        <taxon>Aconoidasida</taxon>
        <taxon>Piroplasmida</taxon>
        <taxon>Theileriidae</taxon>
        <taxon>Theileria</taxon>
    </lineage>
</organism>
<sequence>MLLSNTQLRTLSLARLVLYRHFYRMIVVDEPPEEDPDTASARKDELQVPIYDLLQKHFSHCTTFVTAHDVNVLKSCTSVWVIHEGCLVKTCKASDVSANESIAKIIKENIKHI</sequence>
<dbReference type="AlphaFoldDB" id="A0A976M6F8"/>
<name>A0A976M6F8_THEOR</name>
<reference evidence="1" key="1">
    <citation type="submission" date="2022-07" db="EMBL/GenBank/DDBJ databases">
        <title>Evaluation of T. orientalis genome assembly methods using nanopore sequencing and analysis of variation between genomes.</title>
        <authorList>
            <person name="Yam J."/>
            <person name="Micallef M.L."/>
            <person name="Liu M."/>
            <person name="Djordjevic S.P."/>
            <person name="Bogema D.R."/>
            <person name="Jenkins C."/>
        </authorList>
    </citation>
    <scope>NUCLEOTIDE SEQUENCE</scope>
    <source>
        <strain evidence="1">Fish Creek</strain>
    </source>
</reference>
<dbReference type="Gene3D" id="3.40.50.300">
    <property type="entry name" value="P-loop containing nucleotide triphosphate hydrolases"/>
    <property type="match status" value="1"/>
</dbReference>
<dbReference type="SUPFAM" id="SSF52540">
    <property type="entry name" value="P-loop containing nucleoside triphosphate hydrolases"/>
    <property type="match status" value="1"/>
</dbReference>
<gene>
    <name evidence="1" type="ORF">MACJ_002574</name>
</gene>